<evidence type="ECO:0000313" key="1">
    <source>
        <dbReference type="EMBL" id="TCP16939.1"/>
    </source>
</evidence>
<proteinExistence type="predicted"/>
<organism evidence="1 2">
    <name type="scientific">Simplicispira metamorpha</name>
    <dbReference type="NCBI Taxonomy" id="80881"/>
    <lineage>
        <taxon>Bacteria</taxon>
        <taxon>Pseudomonadati</taxon>
        <taxon>Pseudomonadota</taxon>
        <taxon>Betaproteobacteria</taxon>
        <taxon>Burkholderiales</taxon>
        <taxon>Comamonadaceae</taxon>
        <taxon>Simplicispira</taxon>
    </lineage>
</organism>
<reference evidence="1 2" key="1">
    <citation type="submission" date="2019-03" db="EMBL/GenBank/DDBJ databases">
        <title>Genomic Encyclopedia of Type Strains, Phase IV (KMG-IV): sequencing the most valuable type-strain genomes for metagenomic binning, comparative biology and taxonomic classification.</title>
        <authorList>
            <person name="Goeker M."/>
        </authorList>
    </citation>
    <scope>NUCLEOTIDE SEQUENCE [LARGE SCALE GENOMIC DNA]</scope>
    <source>
        <strain evidence="1 2">DSM 1837</strain>
    </source>
</reference>
<name>A0A4R2N7P8_9BURK</name>
<comment type="caution">
    <text evidence="1">The sequence shown here is derived from an EMBL/GenBank/DDBJ whole genome shotgun (WGS) entry which is preliminary data.</text>
</comment>
<dbReference type="Proteomes" id="UP000295182">
    <property type="component" value="Unassembled WGS sequence"/>
</dbReference>
<keyword evidence="2" id="KW-1185">Reference proteome</keyword>
<protein>
    <submittedName>
        <fullName evidence="1">Uncharacterized protein</fullName>
    </submittedName>
</protein>
<dbReference type="AlphaFoldDB" id="A0A4R2N7P8"/>
<evidence type="ECO:0000313" key="2">
    <source>
        <dbReference type="Proteomes" id="UP000295182"/>
    </source>
</evidence>
<accession>A0A4R2N7P8</accession>
<dbReference type="EMBL" id="SLXH01000015">
    <property type="protein sequence ID" value="TCP16939.1"/>
    <property type="molecule type" value="Genomic_DNA"/>
</dbReference>
<sequence>MGTEITRHTIAELTQLPMVVVDDRLRALAEDGRIKRLVRGVYAVVKQYPPTRPMSKTVLADGFVKIEIGDEVLTLTPKEDRVLGGLMAGSAFVAASTAHEARLADALARLQLPVGTQL</sequence>
<gene>
    <name evidence="1" type="ORF">EV674_11578</name>
</gene>